<evidence type="ECO:0000256" key="6">
    <source>
        <dbReference type="ARBA" id="ARBA00022989"/>
    </source>
</evidence>
<feature type="transmembrane region" description="Helical" evidence="8">
    <location>
        <begin position="349"/>
        <end position="367"/>
    </location>
</feature>
<feature type="transmembrane region" description="Helical" evidence="8">
    <location>
        <begin position="246"/>
        <end position="272"/>
    </location>
</feature>
<dbReference type="AlphaFoldDB" id="A0AAN8UVM7"/>
<dbReference type="PROSITE" id="PS50836">
    <property type="entry name" value="DOMON"/>
    <property type="match status" value="1"/>
</dbReference>
<evidence type="ECO:0000259" key="11">
    <source>
        <dbReference type="PROSITE" id="PS50939"/>
    </source>
</evidence>
<evidence type="ECO:0000256" key="4">
    <source>
        <dbReference type="ARBA" id="ARBA00022729"/>
    </source>
</evidence>
<reference evidence="12 13" key="1">
    <citation type="submission" date="2023-12" db="EMBL/GenBank/DDBJ databases">
        <title>A high-quality genome assembly for Dillenia turbinata (Dilleniales).</title>
        <authorList>
            <person name="Chanderbali A."/>
        </authorList>
    </citation>
    <scope>NUCLEOTIDE SEQUENCE [LARGE SCALE GENOMIC DNA]</scope>
    <source>
        <strain evidence="12">LSX21</strain>
        <tissue evidence="12">Leaf</tissue>
    </source>
</reference>
<comment type="subcellular location">
    <subcellularLocation>
        <location evidence="1">Membrane</location>
    </subcellularLocation>
</comment>
<keyword evidence="13" id="KW-1185">Reference proteome</keyword>
<dbReference type="SMART" id="SM00664">
    <property type="entry name" value="DoH"/>
    <property type="match status" value="1"/>
</dbReference>
<dbReference type="SMART" id="SM00665">
    <property type="entry name" value="B561"/>
    <property type="match status" value="1"/>
</dbReference>
<evidence type="ECO:0000256" key="1">
    <source>
        <dbReference type="ARBA" id="ARBA00004370"/>
    </source>
</evidence>
<evidence type="ECO:0000256" key="7">
    <source>
        <dbReference type="ARBA" id="ARBA00023136"/>
    </source>
</evidence>
<keyword evidence="4 9" id="KW-0732">Signal</keyword>
<dbReference type="PANTHER" id="PTHR23130:SF115">
    <property type="entry name" value="OS01G0680900 PROTEIN"/>
    <property type="match status" value="1"/>
</dbReference>
<dbReference type="CDD" id="cd09631">
    <property type="entry name" value="DOMON_DOH"/>
    <property type="match status" value="1"/>
</dbReference>
<dbReference type="Proteomes" id="UP001370490">
    <property type="component" value="Unassembled WGS sequence"/>
</dbReference>
<dbReference type="CDD" id="cd08760">
    <property type="entry name" value="Cyt_b561_FRRS1_like"/>
    <property type="match status" value="1"/>
</dbReference>
<organism evidence="12 13">
    <name type="scientific">Dillenia turbinata</name>
    <dbReference type="NCBI Taxonomy" id="194707"/>
    <lineage>
        <taxon>Eukaryota</taxon>
        <taxon>Viridiplantae</taxon>
        <taxon>Streptophyta</taxon>
        <taxon>Embryophyta</taxon>
        <taxon>Tracheophyta</taxon>
        <taxon>Spermatophyta</taxon>
        <taxon>Magnoliopsida</taxon>
        <taxon>eudicotyledons</taxon>
        <taxon>Gunneridae</taxon>
        <taxon>Pentapetalae</taxon>
        <taxon>Dilleniales</taxon>
        <taxon>Dilleniaceae</taxon>
        <taxon>Dillenia</taxon>
    </lineage>
</organism>
<evidence type="ECO:0000313" key="12">
    <source>
        <dbReference type="EMBL" id="KAK6919984.1"/>
    </source>
</evidence>
<evidence type="ECO:0000259" key="10">
    <source>
        <dbReference type="PROSITE" id="PS50836"/>
    </source>
</evidence>
<evidence type="ECO:0000256" key="3">
    <source>
        <dbReference type="ARBA" id="ARBA00022692"/>
    </source>
</evidence>
<keyword evidence="6 8" id="KW-1133">Transmembrane helix</keyword>
<comment type="caution">
    <text evidence="12">The sequence shown here is derived from an EMBL/GenBank/DDBJ whole genome shotgun (WGS) entry which is preliminary data.</text>
</comment>
<keyword evidence="5" id="KW-0249">Electron transport</keyword>
<feature type="domain" description="DOMON" evidence="10">
    <location>
        <begin position="63"/>
        <end position="176"/>
    </location>
</feature>
<keyword evidence="7 8" id="KW-0472">Membrane</keyword>
<feature type="transmembrane region" description="Helical" evidence="8">
    <location>
        <begin position="284"/>
        <end position="303"/>
    </location>
</feature>
<dbReference type="PROSITE" id="PS50939">
    <property type="entry name" value="CYTOCHROME_B561"/>
    <property type="match status" value="1"/>
</dbReference>
<dbReference type="InterPro" id="IPR006593">
    <property type="entry name" value="Cyt_b561/ferric_Rdtase_TM"/>
</dbReference>
<feature type="transmembrane region" description="Helical" evidence="8">
    <location>
        <begin position="218"/>
        <end position="239"/>
    </location>
</feature>
<proteinExistence type="predicted"/>
<keyword evidence="2" id="KW-0813">Transport</keyword>
<dbReference type="GO" id="GO:0016020">
    <property type="term" value="C:membrane"/>
    <property type="evidence" value="ECO:0007669"/>
    <property type="project" value="UniProtKB-SubCell"/>
</dbReference>
<feature type="signal peptide" evidence="9">
    <location>
        <begin position="1"/>
        <end position="25"/>
    </location>
</feature>
<sequence length="389" mass="43798">MLSITRIALVITILLHIGLEPKISAQQGVGYGREWELCNMDLSTFLAPPFTNMSHFICRPVWNNSIVRFTQTKDHVLTIIYAAPYTTGWVSMGISKDGMMAGSSAMVGWINKVGKATILQYYLRSAAVSQVIPDKGELPLTNVPPFVVVFKSRLYMAFQLKFDYHVTQERLILAFSSKYPNHHRLTKHDDRTTILVDFSSGSVSSAPEHIQIMKTSHGVLGILGWVILLPAGAIIARYLRHKDPLWYYLHACIQFIGFIIVLAGVVLGSKLYKEINARVPSHRAIGIVSLVLSILQIMAFFLRPDKDAKFRRLWNLYHHWFGRIALFFGVVNIVIGIQIAHAGDDWKGVFGFLISLVILSVIVLEILHRRKQSQQKIIPPTAFPPDSVP</sequence>
<feature type="domain" description="Cytochrome b561" evidence="11">
    <location>
        <begin position="179"/>
        <end position="373"/>
    </location>
</feature>
<dbReference type="Pfam" id="PF03188">
    <property type="entry name" value="Cytochrom_B561"/>
    <property type="match status" value="1"/>
</dbReference>
<dbReference type="PANTHER" id="PTHR23130">
    <property type="entry name" value="CYTOCHROME B561 AND DOMON DOMAIN-CONTAINING PROTEIN"/>
    <property type="match status" value="1"/>
</dbReference>
<dbReference type="InterPro" id="IPR045266">
    <property type="entry name" value="DOH_DOMON"/>
</dbReference>
<dbReference type="Gene3D" id="1.20.120.1770">
    <property type="match status" value="1"/>
</dbReference>
<evidence type="ECO:0000256" key="2">
    <source>
        <dbReference type="ARBA" id="ARBA00022448"/>
    </source>
</evidence>
<name>A0AAN8UVM7_9MAGN</name>
<gene>
    <name evidence="12" type="ORF">RJ641_015888</name>
</gene>
<dbReference type="EMBL" id="JBAMMX010000021">
    <property type="protein sequence ID" value="KAK6919984.1"/>
    <property type="molecule type" value="Genomic_DNA"/>
</dbReference>
<evidence type="ECO:0000256" key="8">
    <source>
        <dbReference type="SAM" id="Phobius"/>
    </source>
</evidence>
<feature type="transmembrane region" description="Helical" evidence="8">
    <location>
        <begin position="324"/>
        <end position="343"/>
    </location>
</feature>
<evidence type="ECO:0000313" key="13">
    <source>
        <dbReference type="Proteomes" id="UP001370490"/>
    </source>
</evidence>
<protein>
    <submittedName>
        <fullName evidence="12">Cytochrome b561/ferric reductase transmembrane</fullName>
    </submittedName>
</protein>
<feature type="chain" id="PRO_5043036732" evidence="9">
    <location>
        <begin position="26"/>
        <end position="389"/>
    </location>
</feature>
<evidence type="ECO:0000256" key="9">
    <source>
        <dbReference type="SAM" id="SignalP"/>
    </source>
</evidence>
<accession>A0AAN8UVM7</accession>
<keyword evidence="3 8" id="KW-0812">Transmembrane</keyword>
<evidence type="ECO:0000256" key="5">
    <source>
        <dbReference type="ARBA" id="ARBA00022982"/>
    </source>
</evidence>
<dbReference type="InterPro" id="IPR005018">
    <property type="entry name" value="DOMON_domain"/>
</dbReference>